<evidence type="ECO:0000256" key="6">
    <source>
        <dbReference type="ARBA" id="ARBA00022695"/>
    </source>
</evidence>
<accession>A0ABM7S9T9</accession>
<dbReference type="PANTHER" id="PTHR30478:SF0">
    <property type="entry name" value="BETA SLIDING CLAMP"/>
    <property type="match status" value="1"/>
</dbReference>
<sequence length="360" mass="41052">MQLTIDKTRLERALQHLVAFTDRKDLANIASHVCLEAKNGGLRLEANDLEMGLCLHLEADIVQEGSATFNAKHFLDIASKLENGDLSLEADADFVHVRFKRSKFKLPLFDRNDFPAFPSHDNLPFLHFSDTTLGEHFKKLVHVIKTNASKYEFGGVLMVLKDRLELAATDTRRLSLVQMDADNIPEQALMTEYILPKRAMLEISKLFENDFDMFYEPKDPSMLFFKNEEMLLYSKLIGGKYPNYEAIFPKQFAHTFDLEAQNFKEAIQITSALSPTTKIIFYPERIEFESLENESPSFASTSIEAKTPLEGFELQVHARHLLDAINALNTPTFELSLNQSTDPFLVEKDGFKTLIMPFVS</sequence>
<keyword evidence="9" id="KW-0238">DNA-binding</keyword>
<dbReference type="InterPro" id="IPR022637">
    <property type="entry name" value="DNA_polIII_beta_cen"/>
</dbReference>
<gene>
    <name evidence="15" type="primary">dnaN</name>
    <name evidence="15" type="ORF">NHP190003_05980</name>
</gene>
<feature type="domain" description="DNA polymerase III beta sliding clamp C-terminal" evidence="14">
    <location>
        <begin position="247"/>
        <end position="357"/>
    </location>
</feature>
<dbReference type="InterPro" id="IPR022635">
    <property type="entry name" value="DNA_polIII_beta_C"/>
</dbReference>
<evidence type="ECO:0000256" key="3">
    <source>
        <dbReference type="ARBA" id="ARBA00021035"/>
    </source>
</evidence>
<dbReference type="Gene3D" id="3.10.150.10">
    <property type="entry name" value="DNA Polymerase III, subunit A, domain 2"/>
    <property type="match status" value="3"/>
</dbReference>
<name>A0ABM7S9T9_9HELI</name>
<evidence type="ECO:0000313" key="16">
    <source>
        <dbReference type="Proteomes" id="UP000826775"/>
    </source>
</evidence>
<dbReference type="RefSeq" id="WP_221280502.1">
    <property type="nucleotide sequence ID" value="NZ_AP024814.1"/>
</dbReference>
<keyword evidence="7" id="KW-0235">DNA replication</keyword>
<dbReference type="Proteomes" id="UP000826775">
    <property type="component" value="Chromosome"/>
</dbReference>
<dbReference type="InterPro" id="IPR001001">
    <property type="entry name" value="DNA_polIII_beta"/>
</dbReference>
<keyword evidence="16" id="KW-1185">Reference proteome</keyword>
<evidence type="ECO:0000256" key="8">
    <source>
        <dbReference type="ARBA" id="ARBA00022932"/>
    </source>
</evidence>
<evidence type="ECO:0000256" key="9">
    <source>
        <dbReference type="ARBA" id="ARBA00023125"/>
    </source>
</evidence>
<evidence type="ECO:0000259" key="13">
    <source>
        <dbReference type="Pfam" id="PF02767"/>
    </source>
</evidence>
<keyword evidence="5" id="KW-0808">Transferase</keyword>
<evidence type="ECO:0000256" key="5">
    <source>
        <dbReference type="ARBA" id="ARBA00022679"/>
    </source>
</evidence>
<dbReference type="Pfam" id="PF02768">
    <property type="entry name" value="DNA_pol3_beta_3"/>
    <property type="match status" value="1"/>
</dbReference>
<evidence type="ECO:0000256" key="10">
    <source>
        <dbReference type="ARBA" id="ARBA00030988"/>
    </source>
</evidence>
<keyword evidence="8" id="KW-0239">DNA-directed DNA polymerase</keyword>
<dbReference type="EMBL" id="AP024814">
    <property type="protein sequence ID" value="BCZ17316.1"/>
    <property type="molecule type" value="Genomic_DNA"/>
</dbReference>
<dbReference type="InterPro" id="IPR046938">
    <property type="entry name" value="DNA_clamp_sf"/>
</dbReference>
<proteinExistence type="inferred from homology"/>
<comment type="similarity">
    <text evidence="2">Belongs to the beta sliding clamp family.</text>
</comment>
<dbReference type="Pfam" id="PF00712">
    <property type="entry name" value="DNA_pol3_beta"/>
    <property type="match status" value="1"/>
</dbReference>
<evidence type="ECO:0000259" key="12">
    <source>
        <dbReference type="Pfam" id="PF00712"/>
    </source>
</evidence>
<evidence type="ECO:0000259" key="14">
    <source>
        <dbReference type="Pfam" id="PF02768"/>
    </source>
</evidence>
<feature type="domain" description="DNA polymerase III beta sliding clamp central" evidence="13">
    <location>
        <begin position="142"/>
        <end position="243"/>
    </location>
</feature>
<dbReference type="InterPro" id="IPR022634">
    <property type="entry name" value="DNA_polIII_beta_N"/>
</dbReference>
<comment type="subcellular location">
    <subcellularLocation>
        <location evidence="1">Cytoplasm</location>
    </subcellularLocation>
</comment>
<evidence type="ECO:0000256" key="1">
    <source>
        <dbReference type="ARBA" id="ARBA00004496"/>
    </source>
</evidence>
<evidence type="ECO:0000256" key="11">
    <source>
        <dbReference type="ARBA" id="ARBA00033276"/>
    </source>
</evidence>
<evidence type="ECO:0000256" key="7">
    <source>
        <dbReference type="ARBA" id="ARBA00022705"/>
    </source>
</evidence>
<dbReference type="Pfam" id="PF02767">
    <property type="entry name" value="DNA_pol3_beta_2"/>
    <property type="match status" value="1"/>
</dbReference>
<organism evidence="15 16">
    <name type="scientific">Helicobacter gastrocanis</name>
    <dbReference type="NCBI Taxonomy" id="2849641"/>
    <lineage>
        <taxon>Bacteria</taxon>
        <taxon>Pseudomonadati</taxon>
        <taxon>Campylobacterota</taxon>
        <taxon>Epsilonproteobacteria</taxon>
        <taxon>Campylobacterales</taxon>
        <taxon>Helicobacteraceae</taxon>
        <taxon>Helicobacter</taxon>
    </lineage>
</organism>
<dbReference type="NCBIfam" id="TIGR00663">
    <property type="entry name" value="dnan"/>
    <property type="match status" value="1"/>
</dbReference>
<evidence type="ECO:0000256" key="4">
    <source>
        <dbReference type="ARBA" id="ARBA00022490"/>
    </source>
</evidence>
<dbReference type="SUPFAM" id="SSF55979">
    <property type="entry name" value="DNA clamp"/>
    <property type="match status" value="3"/>
</dbReference>
<keyword evidence="4" id="KW-0963">Cytoplasm</keyword>
<evidence type="ECO:0000256" key="2">
    <source>
        <dbReference type="ARBA" id="ARBA00010752"/>
    </source>
</evidence>
<keyword evidence="6" id="KW-0548">Nucleotidyltransferase</keyword>
<feature type="domain" description="DNA polymerase III beta sliding clamp N-terminal" evidence="12">
    <location>
        <begin position="1"/>
        <end position="117"/>
    </location>
</feature>
<dbReference type="SMART" id="SM00480">
    <property type="entry name" value="POL3Bc"/>
    <property type="match status" value="1"/>
</dbReference>
<protein>
    <recommendedName>
        <fullName evidence="3">Beta sliding clamp</fullName>
    </recommendedName>
    <alternativeName>
        <fullName evidence="11">Beta-clamp processivity factor</fullName>
    </alternativeName>
    <alternativeName>
        <fullName evidence="10">DNA polymerase III beta sliding clamp subunit</fullName>
    </alternativeName>
</protein>
<dbReference type="PANTHER" id="PTHR30478">
    <property type="entry name" value="DNA POLYMERASE III SUBUNIT BETA"/>
    <property type="match status" value="1"/>
</dbReference>
<reference evidence="15 16" key="1">
    <citation type="submission" date="2021-07" db="EMBL/GenBank/DDBJ databases">
        <title>Novel Helicobacter sp. Isolated from a dog.</title>
        <authorList>
            <person name="Rimbara E."/>
            <person name="Suzuki M."/>
        </authorList>
    </citation>
    <scope>NUCLEOTIDE SEQUENCE [LARGE SCALE GENOMIC DNA]</scope>
    <source>
        <strain evidence="16">NHP19-003</strain>
    </source>
</reference>
<dbReference type="CDD" id="cd00140">
    <property type="entry name" value="beta_clamp"/>
    <property type="match status" value="1"/>
</dbReference>
<evidence type="ECO:0000313" key="15">
    <source>
        <dbReference type="EMBL" id="BCZ17316.1"/>
    </source>
</evidence>